<evidence type="ECO:0000313" key="1">
    <source>
        <dbReference type="EMBL" id="KAL3795323.1"/>
    </source>
</evidence>
<gene>
    <name evidence="1" type="ORF">HJC23_009496</name>
</gene>
<evidence type="ECO:0000313" key="2">
    <source>
        <dbReference type="Proteomes" id="UP001516023"/>
    </source>
</evidence>
<protein>
    <submittedName>
        <fullName evidence="1">Uncharacterized protein</fullName>
    </submittedName>
</protein>
<dbReference type="PANTHER" id="PTHR13132:SF29">
    <property type="entry name" value="ALPHA-(1,6)-FUCOSYLTRANSFERASE"/>
    <property type="match status" value="1"/>
</dbReference>
<comment type="caution">
    <text evidence="1">The sequence shown here is derived from an EMBL/GenBank/DDBJ whole genome shotgun (WGS) entry which is preliminary data.</text>
</comment>
<name>A0ABD3Q4E2_9STRA</name>
<accession>A0ABD3Q4E2</accession>
<dbReference type="Gene3D" id="3.40.50.11350">
    <property type="match status" value="1"/>
</dbReference>
<dbReference type="Proteomes" id="UP001516023">
    <property type="component" value="Unassembled WGS sequence"/>
</dbReference>
<reference evidence="1 2" key="1">
    <citation type="journal article" date="2020" name="G3 (Bethesda)">
        <title>Improved Reference Genome for Cyclotella cryptica CCMP332, a Model for Cell Wall Morphogenesis, Salinity Adaptation, and Lipid Production in Diatoms (Bacillariophyta).</title>
        <authorList>
            <person name="Roberts W.R."/>
            <person name="Downey K.M."/>
            <person name="Ruck E.C."/>
            <person name="Traller J.C."/>
            <person name="Alverson A.J."/>
        </authorList>
    </citation>
    <scope>NUCLEOTIDE SEQUENCE [LARGE SCALE GENOMIC DNA]</scope>
    <source>
        <strain evidence="1 2">CCMP332</strain>
    </source>
</reference>
<proteinExistence type="predicted"/>
<dbReference type="EMBL" id="JABMIG020000072">
    <property type="protein sequence ID" value="KAL3795323.1"/>
    <property type="molecule type" value="Genomic_DNA"/>
</dbReference>
<dbReference type="PANTHER" id="PTHR13132">
    <property type="entry name" value="ALPHA- 1,6 -FUCOSYLTRANSFERASE"/>
    <property type="match status" value="1"/>
</dbReference>
<organism evidence="1 2">
    <name type="scientific">Cyclotella cryptica</name>
    <dbReference type="NCBI Taxonomy" id="29204"/>
    <lineage>
        <taxon>Eukaryota</taxon>
        <taxon>Sar</taxon>
        <taxon>Stramenopiles</taxon>
        <taxon>Ochrophyta</taxon>
        <taxon>Bacillariophyta</taxon>
        <taxon>Coscinodiscophyceae</taxon>
        <taxon>Thalassiosirophycidae</taxon>
        <taxon>Stephanodiscales</taxon>
        <taxon>Stephanodiscaceae</taxon>
        <taxon>Cyclotella</taxon>
    </lineage>
</organism>
<sequence length="448" mass="49912">MSPRKDPKSSKDSKLVVGLGLVIFLIASLNYAALSQTQTYKYHASSTRALLSHQTSNGEDLPTYLQKASSISSFWWPSPDKGGLIGKLSNTQNPANCSSPTTKFFVWRSMLNAAEDTRGLTAWGHTAMSHLLHALTDGDQFEKFGSRILIQDETTWPMAKGCQHGPQTRECYFEPLTRCKISDVDAIDSNNDKVHVLKDWNEEYNRAVRTLYSPQKAWFRNTRDTYSWTGLRGGKEANSEIAMVASALAYYFNPKPWLRREIHERLQKSIPQDLDPDRTIGVPIRRSDKCHGHDIKGSAAGEMACQSFDTYLEGVKHFVSFDPRIQNIIVTSEDKSACEEFVALVKKELPMLRIVVNVGDVQQGTGSGSKLEEYAEGATNAAVVASALTSMHMHLRARYFVITTKSTWTSTMAVMARVYGFATSDVFAIDIEANHNRFAELAKSGCGN</sequence>
<keyword evidence="2" id="KW-1185">Reference proteome</keyword>
<dbReference type="AlphaFoldDB" id="A0ABD3Q4E2"/>